<evidence type="ECO:0000313" key="1">
    <source>
        <dbReference type="EMBL" id="TGO02979.1"/>
    </source>
</evidence>
<dbReference type="EMBL" id="JSZA02000054">
    <property type="protein sequence ID" value="TGO02979.1"/>
    <property type="molecule type" value="Genomic_DNA"/>
</dbReference>
<organism evidence="1 2">
    <name type="scientific">Candidatus Thiomargarita nelsonii</name>
    <dbReference type="NCBI Taxonomy" id="1003181"/>
    <lineage>
        <taxon>Bacteria</taxon>
        <taxon>Pseudomonadati</taxon>
        <taxon>Pseudomonadota</taxon>
        <taxon>Gammaproteobacteria</taxon>
        <taxon>Thiotrichales</taxon>
        <taxon>Thiotrichaceae</taxon>
        <taxon>Thiomargarita</taxon>
    </lineage>
</organism>
<protein>
    <recommendedName>
        <fullName evidence="3">STAS domain-containing protein</fullName>
    </recommendedName>
</protein>
<dbReference type="AlphaFoldDB" id="A0A4E0QNX9"/>
<sequence>MRAIHSLLETPKEETLEIITKKYSVKYDTETNTIYWQGVIRLEGFKEYEPITQLLEKVATLEPLRMTLNIRKLKALNSSGISVLGRFLFNLENKTTIPSMVMQSSKNIIWQKKWAKNFQLLLPTLQFEWE</sequence>
<proteinExistence type="predicted"/>
<keyword evidence="2" id="KW-1185">Reference proteome</keyword>
<comment type="caution">
    <text evidence="1">The sequence shown here is derived from an EMBL/GenBank/DDBJ whole genome shotgun (WGS) entry which is preliminary data.</text>
</comment>
<gene>
    <name evidence="1" type="ORF">PN36_15200</name>
</gene>
<evidence type="ECO:0008006" key="3">
    <source>
        <dbReference type="Google" id="ProtNLM"/>
    </source>
</evidence>
<dbReference type="NCBIfam" id="NF047705">
    <property type="entry name" value="slr1659_superfam"/>
    <property type="match status" value="1"/>
</dbReference>
<accession>A0A4E0QNX9</accession>
<dbReference type="Proteomes" id="UP000030428">
    <property type="component" value="Unassembled WGS sequence"/>
</dbReference>
<evidence type="ECO:0000313" key="2">
    <source>
        <dbReference type="Proteomes" id="UP000030428"/>
    </source>
</evidence>
<name>A0A4E0QNX9_9GAMM</name>
<reference evidence="1 2" key="1">
    <citation type="journal article" date="2016" name="Front. Microbiol.">
        <title>Single-Cell (Meta-)Genomics of a Dimorphic Candidatus Thiomargarita nelsonii Reveals Genomic Plasticity.</title>
        <authorList>
            <person name="Flood B.E."/>
            <person name="Fliss P."/>
            <person name="Jones D.S."/>
            <person name="Dick G.J."/>
            <person name="Jain S."/>
            <person name="Kaster A.K."/>
            <person name="Winkel M."/>
            <person name="Mussmann M."/>
            <person name="Bailey J."/>
        </authorList>
    </citation>
    <scope>NUCLEOTIDE SEQUENCE [LARGE SCALE GENOMIC DNA]</scope>
    <source>
        <strain evidence="1">Hydrate Ridge</strain>
    </source>
</reference>